<dbReference type="GO" id="GO:0006368">
    <property type="term" value="P:transcription elongation by RNA polymerase II"/>
    <property type="evidence" value="ECO:0007669"/>
    <property type="project" value="InterPro"/>
</dbReference>
<feature type="compositionally biased region" description="Basic and acidic residues" evidence="15">
    <location>
        <begin position="87"/>
        <end position="96"/>
    </location>
</feature>
<evidence type="ECO:0000256" key="15">
    <source>
        <dbReference type="SAM" id="MobiDB-lite"/>
    </source>
</evidence>
<dbReference type="InterPro" id="IPR003617">
    <property type="entry name" value="TFIIS/CRSP70_N_sub"/>
</dbReference>
<keyword evidence="9 14" id="KW-0804">Transcription</keyword>
<dbReference type="InterPro" id="IPR035441">
    <property type="entry name" value="TFIIS/LEDGF_dom_sf"/>
</dbReference>
<dbReference type="PANTHER" id="PTHR11477">
    <property type="entry name" value="TRANSCRIPTION FACTOR S-II ZINC FINGER DOMAIN-CONTAINING PROTEIN"/>
    <property type="match status" value="1"/>
</dbReference>
<evidence type="ECO:0000259" key="16">
    <source>
        <dbReference type="PROSITE" id="PS51133"/>
    </source>
</evidence>
<evidence type="ECO:0000259" key="18">
    <source>
        <dbReference type="PROSITE" id="PS51321"/>
    </source>
</evidence>
<evidence type="ECO:0000256" key="14">
    <source>
        <dbReference type="RuleBase" id="RU368078"/>
    </source>
</evidence>
<dbReference type="SUPFAM" id="SSF57783">
    <property type="entry name" value="Zinc beta-ribbon"/>
    <property type="match status" value="1"/>
</dbReference>
<feature type="domain" description="TFIIS N-terminal" evidence="17">
    <location>
        <begin position="6"/>
        <end position="83"/>
    </location>
</feature>
<evidence type="ECO:0000313" key="19">
    <source>
        <dbReference type="Ensembl" id="ENSEBUP00000009955.1"/>
    </source>
</evidence>
<evidence type="ECO:0000256" key="3">
    <source>
        <dbReference type="ARBA" id="ARBA00022553"/>
    </source>
</evidence>
<name>A0A8C4Q4R7_EPTBU</name>
<dbReference type="CDD" id="cd00183">
    <property type="entry name" value="TFIIS_I"/>
    <property type="match status" value="1"/>
</dbReference>
<evidence type="ECO:0000256" key="6">
    <source>
        <dbReference type="ARBA" id="ARBA00022833"/>
    </source>
</evidence>
<dbReference type="PROSITE" id="PS51321">
    <property type="entry name" value="TFIIS_CENTRAL"/>
    <property type="match status" value="1"/>
</dbReference>
<dbReference type="Pfam" id="PF08711">
    <property type="entry name" value="Med26"/>
    <property type="match status" value="1"/>
</dbReference>
<dbReference type="PROSITE" id="PS00466">
    <property type="entry name" value="ZF_TFIIS_1"/>
    <property type="match status" value="1"/>
</dbReference>
<dbReference type="PIRSF" id="PIRSF006704">
    <property type="entry name" value="TF_IIS"/>
    <property type="match status" value="1"/>
</dbReference>
<evidence type="ECO:0000256" key="7">
    <source>
        <dbReference type="ARBA" id="ARBA00023015"/>
    </source>
</evidence>
<dbReference type="SUPFAM" id="SSF46942">
    <property type="entry name" value="Elongation factor TFIIS domain 2"/>
    <property type="match status" value="1"/>
</dbReference>
<dbReference type="AlphaFoldDB" id="A0A8C4Q4R7"/>
<dbReference type="InterPro" id="IPR017923">
    <property type="entry name" value="TFIIS_N"/>
</dbReference>
<dbReference type="InterPro" id="IPR035100">
    <property type="entry name" value="TF_IIS-typ"/>
</dbReference>
<comment type="subcellular location">
    <subcellularLocation>
        <location evidence="1 13 14">Nucleus</location>
    </subcellularLocation>
</comment>
<accession>A0A8C4Q4R7</accession>
<dbReference type="Gene3D" id="1.20.930.10">
    <property type="entry name" value="Conserved domain common to transcription factors TFIIS, elongin A, CRSP70"/>
    <property type="match status" value="1"/>
</dbReference>
<evidence type="ECO:0000256" key="5">
    <source>
        <dbReference type="ARBA" id="ARBA00022771"/>
    </source>
</evidence>
<keyword evidence="8 14" id="KW-0238">DNA-binding</keyword>
<evidence type="ECO:0000256" key="12">
    <source>
        <dbReference type="PROSITE-ProRule" id="PRU00472"/>
    </source>
</evidence>
<evidence type="ECO:0000256" key="9">
    <source>
        <dbReference type="ARBA" id="ARBA00023163"/>
    </source>
</evidence>
<protein>
    <recommendedName>
        <fullName evidence="14">Transcription elongation factor</fullName>
    </recommendedName>
</protein>
<reference evidence="19" key="2">
    <citation type="submission" date="2025-09" db="UniProtKB">
        <authorList>
            <consortium name="Ensembl"/>
        </authorList>
    </citation>
    <scope>IDENTIFICATION</scope>
</reference>
<evidence type="ECO:0000256" key="1">
    <source>
        <dbReference type="ARBA" id="ARBA00004123"/>
    </source>
</evidence>
<dbReference type="Gene3D" id="1.10.472.30">
    <property type="entry name" value="Transcription elongation factor S-II, central domain"/>
    <property type="match status" value="1"/>
</dbReference>
<dbReference type="FunFam" id="1.20.930.10:FF:000002">
    <property type="entry name" value="Transcription elongation factor A (SII), 1"/>
    <property type="match status" value="1"/>
</dbReference>
<dbReference type="InterPro" id="IPR001222">
    <property type="entry name" value="Znf_TFIIS"/>
</dbReference>
<dbReference type="Pfam" id="PF07500">
    <property type="entry name" value="TFIIS_M"/>
    <property type="match status" value="1"/>
</dbReference>
<keyword evidence="4 14" id="KW-0479">Metal-binding</keyword>
<evidence type="ECO:0000256" key="8">
    <source>
        <dbReference type="ARBA" id="ARBA00023125"/>
    </source>
</evidence>
<feature type="domain" description="TFIIS-type" evidence="16">
    <location>
        <begin position="264"/>
        <end position="304"/>
    </location>
</feature>
<evidence type="ECO:0000256" key="10">
    <source>
        <dbReference type="ARBA" id="ARBA00023242"/>
    </source>
</evidence>
<keyword evidence="6 14" id="KW-0862">Zinc</keyword>
<reference evidence="19" key="1">
    <citation type="submission" date="2025-08" db="UniProtKB">
        <authorList>
            <consortium name="Ensembl"/>
        </authorList>
    </citation>
    <scope>IDENTIFICATION</scope>
</reference>
<organism evidence="19 20">
    <name type="scientific">Eptatretus burgeri</name>
    <name type="common">Inshore hagfish</name>
    <dbReference type="NCBI Taxonomy" id="7764"/>
    <lineage>
        <taxon>Eukaryota</taxon>
        <taxon>Metazoa</taxon>
        <taxon>Chordata</taxon>
        <taxon>Craniata</taxon>
        <taxon>Vertebrata</taxon>
        <taxon>Cyclostomata</taxon>
        <taxon>Myxini</taxon>
        <taxon>Myxiniformes</taxon>
        <taxon>Myxinidae</taxon>
        <taxon>Eptatretinae</taxon>
        <taxon>Eptatretus</taxon>
    </lineage>
</organism>
<dbReference type="GeneTree" id="ENSGT00940000159974"/>
<dbReference type="Gene3D" id="2.20.25.10">
    <property type="match status" value="1"/>
</dbReference>
<keyword evidence="10 13" id="KW-0539">Nucleus</keyword>
<keyword evidence="3" id="KW-0597">Phosphoprotein</keyword>
<dbReference type="SMART" id="SM00509">
    <property type="entry name" value="TFS2N"/>
    <property type="match status" value="1"/>
</dbReference>
<dbReference type="FunFam" id="2.20.25.10:FF:000001">
    <property type="entry name" value="Probable Transcription elongation factor S-II"/>
    <property type="match status" value="1"/>
</dbReference>
<dbReference type="Ensembl" id="ENSEBUT00000010489.1">
    <property type="protein sequence ID" value="ENSEBUP00000009955.1"/>
    <property type="gene ID" value="ENSEBUG00000006393.1"/>
</dbReference>
<dbReference type="InterPro" id="IPR003618">
    <property type="entry name" value="TFIIS_cen_dom"/>
</dbReference>
<dbReference type="GO" id="GO:0003677">
    <property type="term" value="F:DNA binding"/>
    <property type="evidence" value="ECO:0007669"/>
    <property type="project" value="UniProtKB-KW"/>
</dbReference>
<dbReference type="PANTHER" id="PTHR11477:SF3">
    <property type="entry name" value="TRANSCRIPTION ELONGATION FACTOR A PROTEIN 2"/>
    <property type="match status" value="1"/>
</dbReference>
<dbReference type="InterPro" id="IPR006289">
    <property type="entry name" value="TFSII"/>
</dbReference>
<dbReference type="OMA" id="ICFFETS"/>
<dbReference type="NCBIfam" id="TIGR01385">
    <property type="entry name" value="TFSII"/>
    <property type="match status" value="1"/>
</dbReference>
<comment type="similarity">
    <text evidence="2 14">Belongs to the TFS-II family.</text>
</comment>
<keyword evidence="7 14" id="KW-0805">Transcription regulation</keyword>
<evidence type="ECO:0000256" key="13">
    <source>
        <dbReference type="PROSITE-ProRule" id="PRU00649"/>
    </source>
</evidence>
<proteinExistence type="inferred from homology"/>
<dbReference type="Pfam" id="PF01096">
    <property type="entry name" value="Zn_ribbon_TFIIS"/>
    <property type="match status" value="1"/>
</dbReference>
<dbReference type="Proteomes" id="UP000694388">
    <property type="component" value="Unplaced"/>
</dbReference>
<evidence type="ECO:0000259" key="17">
    <source>
        <dbReference type="PROSITE" id="PS51319"/>
    </source>
</evidence>
<sequence length="327" mass="36582">MGREEDDVVRIAKKLDKMVAKKSSSGALDLLKELKNIPMTLEVLQSTRVGMSVNALRKQSCDEEVTTLAKSLIKSWKKLLDGADGNKTTEKRRDLRAATPPLCQDSMDGEEESSSSGSMRPNAPLTPTSPRSLSFPPAPVTSDSVRIKCRGLISQALQTNGDFHIFGSDCEGMASMIEECIFQEFKNTDMKYKNRVRSRISNLKDTKNPNLRKNVLCGNVSPEQIARMTAEEMASDELKEMRKAMTKEAIREHQMAKTGGTETDLFSCGKCKKKNCSYTQVQTRSADEPMTTFVVCNECGNRWKTSLVSSFKSQQFHYSDEKLKGWM</sequence>
<keyword evidence="20" id="KW-1185">Reference proteome</keyword>
<dbReference type="SMART" id="SM00510">
    <property type="entry name" value="TFS2M"/>
    <property type="match status" value="1"/>
</dbReference>
<feature type="region of interest" description="Disordered" evidence="15">
    <location>
        <begin position="83"/>
        <end position="139"/>
    </location>
</feature>
<dbReference type="InterPro" id="IPR036575">
    <property type="entry name" value="TFIIS_cen_dom_sf"/>
</dbReference>
<evidence type="ECO:0000256" key="4">
    <source>
        <dbReference type="ARBA" id="ARBA00022723"/>
    </source>
</evidence>
<comment type="function">
    <text evidence="11">Necessary for efficient RNA polymerase II transcription elongation past template-encoded arresting sites. The arresting sites in DNA have the property of trapping a certain fraction of elongating RNA polymerases that pass through, resulting in locked ternary complexes. Cleavage of the nascent transcript by S-II allows the resumption of elongation from the new 3'-terminus.</text>
</comment>
<dbReference type="SUPFAM" id="SSF47676">
    <property type="entry name" value="Conserved domain common to transcription factors TFIIS, elongin A, CRSP70"/>
    <property type="match status" value="1"/>
</dbReference>
<dbReference type="GO" id="GO:0005634">
    <property type="term" value="C:nucleus"/>
    <property type="evidence" value="ECO:0007669"/>
    <property type="project" value="UniProtKB-SubCell"/>
</dbReference>
<dbReference type="GO" id="GO:0008270">
    <property type="term" value="F:zinc ion binding"/>
    <property type="evidence" value="ECO:0007669"/>
    <property type="project" value="UniProtKB-UniRule"/>
</dbReference>
<evidence type="ECO:0000256" key="2">
    <source>
        <dbReference type="ARBA" id="ARBA00009647"/>
    </source>
</evidence>
<dbReference type="CDD" id="cd13749">
    <property type="entry name" value="Zn-ribbon_TFIIS"/>
    <property type="match status" value="1"/>
</dbReference>
<keyword evidence="5 12" id="KW-0863">Zinc-finger</keyword>
<evidence type="ECO:0000313" key="20">
    <source>
        <dbReference type="Proteomes" id="UP000694388"/>
    </source>
</evidence>
<evidence type="ECO:0000256" key="11">
    <source>
        <dbReference type="ARBA" id="ARBA00025408"/>
    </source>
</evidence>
<dbReference type="SMART" id="SM00440">
    <property type="entry name" value="ZnF_C2C2"/>
    <property type="match status" value="1"/>
</dbReference>
<feature type="domain" description="TFIIS central" evidence="18">
    <location>
        <begin position="145"/>
        <end position="261"/>
    </location>
</feature>
<dbReference type="PROSITE" id="PS51133">
    <property type="entry name" value="ZF_TFIIS_2"/>
    <property type="match status" value="1"/>
</dbReference>
<dbReference type="PROSITE" id="PS51319">
    <property type="entry name" value="TFIIS_N"/>
    <property type="match status" value="1"/>
</dbReference>